<evidence type="ECO:0000313" key="1">
    <source>
        <dbReference type="EMBL" id="MFD1833987.1"/>
    </source>
</evidence>
<dbReference type="InterPro" id="IPR007061">
    <property type="entry name" value="MST-like"/>
</dbReference>
<name>A0ABW4PUL0_9MICO</name>
<accession>A0ABW4PUL0</accession>
<dbReference type="Gene3D" id="1.20.120.450">
    <property type="entry name" value="dinb family like domain"/>
    <property type="match status" value="1"/>
</dbReference>
<dbReference type="RefSeq" id="WP_343903445.1">
    <property type="nucleotide sequence ID" value="NZ_BAAAIS010000002.1"/>
</dbReference>
<proteinExistence type="predicted"/>
<protein>
    <submittedName>
        <fullName evidence="1">DinB family protein</fullName>
    </submittedName>
</protein>
<reference evidence="2" key="1">
    <citation type="journal article" date="2019" name="Int. J. Syst. Evol. Microbiol.">
        <title>The Global Catalogue of Microorganisms (GCM) 10K type strain sequencing project: providing services to taxonomists for standard genome sequencing and annotation.</title>
        <authorList>
            <consortium name="The Broad Institute Genomics Platform"/>
            <consortium name="The Broad Institute Genome Sequencing Center for Infectious Disease"/>
            <person name="Wu L."/>
            <person name="Ma J."/>
        </authorList>
    </citation>
    <scope>NUCLEOTIDE SEQUENCE [LARGE SCALE GENOMIC DNA]</scope>
    <source>
        <strain evidence="2">JCM 11650</strain>
    </source>
</reference>
<dbReference type="InterPro" id="IPR034660">
    <property type="entry name" value="DinB/YfiT-like"/>
</dbReference>
<dbReference type="EMBL" id="JBHUFL010000002">
    <property type="protein sequence ID" value="MFD1833987.1"/>
    <property type="molecule type" value="Genomic_DNA"/>
</dbReference>
<organism evidence="1 2">
    <name type="scientific">Brachybacterium rhamnosum</name>
    <dbReference type="NCBI Taxonomy" id="173361"/>
    <lineage>
        <taxon>Bacteria</taxon>
        <taxon>Bacillati</taxon>
        <taxon>Actinomycetota</taxon>
        <taxon>Actinomycetes</taxon>
        <taxon>Micrococcales</taxon>
        <taxon>Dermabacteraceae</taxon>
        <taxon>Brachybacterium</taxon>
    </lineage>
</organism>
<keyword evidence="2" id="KW-1185">Reference proteome</keyword>
<comment type="caution">
    <text evidence="1">The sequence shown here is derived from an EMBL/GenBank/DDBJ whole genome shotgun (WGS) entry which is preliminary data.</text>
</comment>
<dbReference type="Pfam" id="PF04978">
    <property type="entry name" value="MST"/>
    <property type="match status" value="1"/>
</dbReference>
<sequence>MTTHEPASYDPASGDPVLTGIADTRDGGPKLGGERELLDSWLEEYRLTALLKVQDLTPAQLAERSCPPSTLSLLGVLRHLTEVEAYWLREVLHDLDVPDRYSTPERPDGDIEGAAGGTAAADVEAYREEVALARESAAAWTDLDAPVRGLRKGEQLNLRWILTHLIEEYARHLGHMDLLRERVDAATGY</sequence>
<dbReference type="Proteomes" id="UP001597280">
    <property type="component" value="Unassembled WGS sequence"/>
</dbReference>
<gene>
    <name evidence="1" type="ORF">ACFSDA_02765</name>
</gene>
<dbReference type="SUPFAM" id="SSF109854">
    <property type="entry name" value="DinB/YfiT-like putative metalloenzymes"/>
    <property type="match status" value="1"/>
</dbReference>
<evidence type="ECO:0000313" key="2">
    <source>
        <dbReference type="Proteomes" id="UP001597280"/>
    </source>
</evidence>